<evidence type="ECO:0000313" key="2">
    <source>
        <dbReference type="EMBL" id="JAS68240.1"/>
    </source>
</evidence>
<keyword evidence="1" id="KW-0732">Signal</keyword>
<name>A0A1B6H0N4_9HEMI</name>
<evidence type="ECO:0000256" key="1">
    <source>
        <dbReference type="SAM" id="SignalP"/>
    </source>
</evidence>
<feature type="non-terminal residue" evidence="2">
    <location>
        <position position="1"/>
    </location>
</feature>
<feature type="non-terminal residue" evidence="2">
    <location>
        <position position="100"/>
    </location>
</feature>
<sequence length="100" mass="11250">ISKMAHRTSRLFMILFKSHFLLKILSNGLWSVVSLNFLPTKYCQNCFTAKTIARASLSIEAYRCSAAFNFREAYATGCCCPSNVSCIRTAPSPESHHRIL</sequence>
<proteinExistence type="predicted"/>
<reference evidence="2" key="1">
    <citation type="submission" date="2015-11" db="EMBL/GenBank/DDBJ databases">
        <title>De novo transcriptome assembly of four potential Pierce s Disease insect vectors from Arizona vineyards.</title>
        <authorList>
            <person name="Tassone E.E."/>
        </authorList>
    </citation>
    <scope>NUCLEOTIDE SEQUENCE</scope>
</reference>
<feature type="signal peptide" evidence="1">
    <location>
        <begin position="1"/>
        <end position="43"/>
    </location>
</feature>
<gene>
    <name evidence="2" type="ORF">g.47435</name>
</gene>
<protein>
    <recommendedName>
        <fullName evidence="3">Secreted protein</fullName>
    </recommendedName>
</protein>
<dbReference type="AlphaFoldDB" id="A0A1B6H0N4"/>
<evidence type="ECO:0008006" key="3">
    <source>
        <dbReference type="Google" id="ProtNLM"/>
    </source>
</evidence>
<dbReference type="EMBL" id="GECZ01001529">
    <property type="protein sequence ID" value="JAS68240.1"/>
    <property type="molecule type" value="Transcribed_RNA"/>
</dbReference>
<feature type="chain" id="PRO_5008583964" description="Secreted protein" evidence="1">
    <location>
        <begin position="44"/>
        <end position="100"/>
    </location>
</feature>
<organism evidence="2">
    <name type="scientific">Cuerna arida</name>
    <dbReference type="NCBI Taxonomy" id="1464854"/>
    <lineage>
        <taxon>Eukaryota</taxon>
        <taxon>Metazoa</taxon>
        <taxon>Ecdysozoa</taxon>
        <taxon>Arthropoda</taxon>
        <taxon>Hexapoda</taxon>
        <taxon>Insecta</taxon>
        <taxon>Pterygota</taxon>
        <taxon>Neoptera</taxon>
        <taxon>Paraneoptera</taxon>
        <taxon>Hemiptera</taxon>
        <taxon>Auchenorrhyncha</taxon>
        <taxon>Membracoidea</taxon>
        <taxon>Cicadellidae</taxon>
        <taxon>Cicadellinae</taxon>
        <taxon>Proconiini</taxon>
        <taxon>Cuerna</taxon>
    </lineage>
</organism>
<accession>A0A1B6H0N4</accession>